<reference evidence="11 12" key="1">
    <citation type="submission" date="2017-09" db="EMBL/GenBank/DDBJ databases">
        <title>Bloom of a denitrifying methanotroph, Candidatus Methylomirabilis limnetica, in a deep stratified lake.</title>
        <authorList>
            <person name="Graf J.S."/>
            <person name="Marchant H.K."/>
            <person name="Tienken D."/>
            <person name="Hach P.F."/>
            <person name="Brand A."/>
            <person name="Schubert C.J."/>
            <person name="Kuypers M.M."/>
            <person name="Milucka J."/>
        </authorList>
    </citation>
    <scope>NUCLEOTIDE SEQUENCE [LARGE SCALE GENOMIC DNA]</scope>
    <source>
        <strain evidence="11 12">Zug</strain>
    </source>
</reference>
<evidence type="ECO:0000256" key="4">
    <source>
        <dbReference type="ARBA" id="ARBA00022519"/>
    </source>
</evidence>
<evidence type="ECO:0000256" key="5">
    <source>
        <dbReference type="ARBA" id="ARBA00022679"/>
    </source>
</evidence>
<evidence type="ECO:0000313" key="11">
    <source>
        <dbReference type="EMBL" id="PTL35616.1"/>
    </source>
</evidence>
<feature type="transmembrane region" description="Helical" evidence="10">
    <location>
        <begin position="269"/>
        <end position="289"/>
    </location>
</feature>
<evidence type="ECO:0000256" key="7">
    <source>
        <dbReference type="ARBA" id="ARBA00022989"/>
    </source>
</evidence>
<dbReference type="PANTHER" id="PTHR11048">
    <property type="entry name" value="PRENYLTRANSFERASES"/>
    <property type="match status" value="1"/>
</dbReference>
<keyword evidence="6 10" id="KW-0812">Transmembrane</keyword>
<keyword evidence="4" id="KW-1003">Cell membrane</keyword>
<protein>
    <recommendedName>
        <fullName evidence="9">4-hydroxybenzoate polyprenyltransferase</fullName>
        <ecNumber evidence="9">2.5.1.39</ecNumber>
    </recommendedName>
</protein>
<dbReference type="GO" id="GO:0008412">
    <property type="term" value="F:4-hydroxybenzoate polyprenyltransferase activity"/>
    <property type="evidence" value="ECO:0007669"/>
    <property type="project" value="UniProtKB-EC"/>
</dbReference>
<organism evidence="11 12">
    <name type="scientific">Candidatus Methylomirabilis limnetica</name>
    <dbReference type="NCBI Taxonomy" id="2033718"/>
    <lineage>
        <taxon>Bacteria</taxon>
        <taxon>Candidatus Methylomirabilota</taxon>
        <taxon>Candidatus Methylomirabilia</taxon>
        <taxon>Candidatus Methylomirabilales</taxon>
        <taxon>Candidatus Methylomirabilaceae</taxon>
        <taxon>Candidatus Methylomirabilis</taxon>
    </lineage>
</organism>
<keyword evidence="8 10" id="KW-0472">Membrane</keyword>
<dbReference type="FunFam" id="1.10.357.140:FF:000008">
    <property type="entry name" value="4-hydroxybenzoate octaprenyltransferase"/>
    <property type="match status" value="1"/>
</dbReference>
<reference evidence="12" key="2">
    <citation type="journal article" date="2018" name="Environ. Microbiol.">
        <title>Bloom of a denitrifying methanotroph, 'Candidatus Methylomirabilis limnetica', in a deep stratified lake.</title>
        <authorList>
            <person name="Graf J.S."/>
            <person name="Mayr M.J."/>
            <person name="Marchant H.K."/>
            <person name="Tienken D."/>
            <person name="Hach P.F."/>
            <person name="Brand A."/>
            <person name="Schubert C.J."/>
            <person name="Kuypers M.M."/>
            <person name="Milucka J."/>
        </authorList>
    </citation>
    <scope>NUCLEOTIDE SEQUENCE [LARGE SCALE GENOMIC DNA]</scope>
    <source>
        <strain evidence="12">Zug</strain>
    </source>
</reference>
<evidence type="ECO:0000256" key="6">
    <source>
        <dbReference type="ARBA" id="ARBA00022692"/>
    </source>
</evidence>
<dbReference type="FunFam" id="1.20.120.1780:FF:000001">
    <property type="entry name" value="4-hydroxybenzoate octaprenyltransferase"/>
    <property type="match status" value="1"/>
</dbReference>
<evidence type="ECO:0000256" key="8">
    <source>
        <dbReference type="ARBA" id="ARBA00023136"/>
    </source>
</evidence>
<dbReference type="GO" id="GO:0005886">
    <property type="term" value="C:plasma membrane"/>
    <property type="evidence" value="ECO:0007669"/>
    <property type="project" value="TreeGrafter"/>
</dbReference>
<dbReference type="InterPro" id="IPR000537">
    <property type="entry name" value="UbiA_prenyltransferase"/>
</dbReference>
<dbReference type="RefSeq" id="WP_107562280.1">
    <property type="nucleotide sequence ID" value="NZ_NVQC01000022.1"/>
</dbReference>
<keyword evidence="4" id="KW-0997">Cell inner membrane</keyword>
<dbReference type="Gene3D" id="1.10.357.140">
    <property type="entry name" value="UbiA prenyltransferase"/>
    <property type="match status" value="1"/>
</dbReference>
<feature type="transmembrane region" description="Helical" evidence="10">
    <location>
        <begin position="205"/>
        <end position="231"/>
    </location>
</feature>
<comment type="subcellular location">
    <subcellularLocation>
        <location evidence="2">Membrane</location>
        <topology evidence="2">Multi-pass membrane protein</topology>
    </subcellularLocation>
</comment>
<evidence type="ECO:0000256" key="2">
    <source>
        <dbReference type="ARBA" id="ARBA00004141"/>
    </source>
</evidence>
<keyword evidence="5 11" id="KW-0808">Transferase</keyword>
<evidence type="ECO:0000256" key="1">
    <source>
        <dbReference type="ARBA" id="ARBA00001946"/>
    </source>
</evidence>
<dbReference type="CDD" id="cd13959">
    <property type="entry name" value="PT_UbiA_COQ2"/>
    <property type="match status" value="1"/>
</dbReference>
<sequence>MNLVQPAIRKTALLLDLIKFSHTIFALPFAFMGAILAARGVPALSILLWIMLAMVGARSGAMAMNRLADQEIDARNPRTRERALPQGLVRRGEVILLMLGSFALFLFAAARLNPLCLKLAPFAMAALILYSYTKRFTFLSHLILGLALAMAPLGAWIAVTGEVAAAPVVLGLAVLFWVAGFDILYAMADIDFDRASGLYSIPARFGIASGMTISRTLHALTLLLLLLLIFLSGLRSFYLTGVLLASGLLVYEHLLLIRYGLKRLDAAFFTANGLLSITLFCFTLLDLLLL</sequence>
<gene>
    <name evidence="11" type="ORF">CLG94_07525</name>
</gene>
<dbReference type="NCBIfam" id="TIGR01475">
    <property type="entry name" value="ubiA_other"/>
    <property type="match status" value="1"/>
</dbReference>
<dbReference type="EMBL" id="NVQC01000022">
    <property type="protein sequence ID" value="PTL35616.1"/>
    <property type="molecule type" value="Genomic_DNA"/>
</dbReference>
<evidence type="ECO:0000256" key="10">
    <source>
        <dbReference type="SAM" id="Phobius"/>
    </source>
</evidence>
<comment type="similarity">
    <text evidence="3">Belongs to the UbiA prenyltransferase family.</text>
</comment>
<dbReference type="InterPro" id="IPR006371">
    <property type="entry name" value="Polyprenyltransferase_UbiA-li"/>
</dbReference>
<comment type="caution">
    <text evidence="11">The sequence shown here is derived from an EMBL/GenBank/DDBJ whole genome shotgun (WGS) entry which is preliminary data.</text>
</comment>
<dbReference type="GO" id="GO:0006744">
    <property type="term" value="P:ubiquinone biosynthetic process"/>
    <property type="evidence" value="ECO:0007669"/>
    <property type="project" value="TreeGrafter"/>
</dbReference>
<dbReference type="InterPro" id="IPR039653">
    <property type="entry name" value="Prenyltransferase"/>
</dbReference>
<dbReference type="EC" id="2.5.1.39" evidence="9"/>
<feature type="transmembrane region" description="Helical" evidence="10">
    <location>
        <begin position="43"/>
        <end position="67"/>
    </location>
</feature>
<accession>A0A2T4TWX8</accession>
<dbReference type="OrthoDB" id="9782418at2"/>
<feature type="transmembrane region" description="Helical" evidence="10">
    <location>
        <begin position="88"/>
        <end position="109"/>
    </location>
</feature>
<dbReference type="AlphaFoldDB" id="A0A2T4TWX8"/>
<name>A0A2T4TWX8_9BACT</name>
<dbReference type="Pfam" id="PF01040">
    <property type="entry name" value="UbiA"/>
    <property type="match status" value="1"/>
</dbReference>
<keyword evidence="7 10" id="KW-1133">Transmembrane helix</keyword>
<feature type="transmembrane region" description="Helical" evidence="10">
    <location>
        <begin position="139"/>
        <end position="159"/>
    </location>
</feature>
<evidence type="ECO:0000313" key="12">
    <source>
        <dbReference type="Proteomes" id="UP000241436"/>
    </source>
</evidence>
<dbReference type="Gene3D" id="1.20.120.1780">
    <property type="entry name" value="UbiA prenyltransferase"/>
    <property type="match status" value="1"/>
</dbReference>
<dbReference type="Proteomes" id="UP000241436">
    <property type="component" value="Unassembled WGS sequence"/>
</dbReference>
<feature type="transmembrane region" description="Helical" evidence="10">
    <location>
        <begin position="12"/>
        <end position="37"/>
    </location>
</feature>
<feature type="transmembrane region" description="Helical" evidence="10">
    <location>
        <begin position="237"/>
        <end position="257"/>
    </location>
</feature>
<dbReference type="PANTHER" id="PTHR11048:SF28">
    <property type="entry name" value="4-HYDROXYBENZOATE POLYPRENYLTRANSFERASE, MITOCHONDRIAL"/>
    <property type="match status" value="1"/>
</dbReference>
<evidence type="ECO:0000256" key="3">
    <source>
        <dbReference type="ARBA" id="ARBA00005985"/>
    </source>
</evidence>
<keyword evidence="12" id="KW-1185">Reference proteome</keyword>
<proteinExistence type="inferred from homology"/>
<evidence type="ECO:0000256" key="9">
    <source>
        <dbReference type="ARBA" id="ARBA00034524"/>
    </source>
</evidence>
<feature type="transmembrane region" description="Helical" evidence="10">
    <location>
        <begin position="165"/>
        <end position="185"/>
    </location>
</feature>
<dbReference type="InterPro" id="IPR044878">
    <property type="entry name" value="UbiA_sf"/>
</dbReference>
<comment type="cofactor">
    <cofactor evidence="1">
        <name>Mg(2+)</name>
        <dbReference type="ChEBI" id="CHEBI:18420"/>
    </cofactor>
</comment>